<dbReference type="Proteomes" id="UP000633136">
    <property type="component" value="Unassembled WGS sequence"/>
</dbReference>
<organism evidence="2 3">
    <name type="scientific">Nesterenkonia cremea</name>
    <dbReference type="NCBI Taxonomy" id="1882340"/>
    <lineage>
        <taxon>Bacteria</taxon>
        <taxon>Bacillati</taxon>
        <taxon>Actinomycetota</taxon>
        <taxon>Actinomycetes</taxon>
        <taxon>Micrococcales</taxon>
        <taxon>Micrococcaceae</taxon>
        <taxon>Nesterenkonia</taxon>
    </lineage>
</organism>
<keyword evidence="3" id="KW-1185">Reference proteome</keyword>
<proteinExistence type="predicted"/>
<name>A0A917ENL5_9MICC</name>
<evidence type="ECO:0000313" key="3">
    <source>
        <dbReference type="Proteomes" id="UP000633136"/>
    </source>
</evidence>
<protein>
    <submittedName>
        <fullName evidence="2">Uncharacterized protein</fullName>
    </submittedName>
</protein>
<feature type="compositionally biased region" description="Basic and acidic residues" evidence="1">
    <location>
        <begin position="1"/>
        <end position="13"/>
    </location>
</feature>
<evidence type="ECO:0000256" key="1">
    <source>
        <dbReference type="SAM" id="MobiDB-lite"/>
    </source>
</evidence>
<feature type="compositionally biased region" description="Acidic residues" evidence="1">
    <location>
        <begin position="14"/>
        <end position="30"/>
    </location>
</feature>
<dbReference type="RefSeq" id="WP_188682879.1">
    <property type="nucleotide sequence ID" value="NZ_BMIS01000002.1"/>
</dbReference>
<accession>A0A917ENL5</accession>
<comment type="caution">
    <text evidence="2">The sequence shown here is derived from an EMBL/GenBank/DDBJ whole genome shotgun (WGS) entry which is preliminary data.</text>
</comment>
<reference evidence="2" key="2">
    <citation type="submission" date="2020-09" db="EMBL/GenBank/DDBJ databases">
        <authorList>
            <person name="Sun Q."/>
            <person name="Zhou Y."/>
        </authorList>
    </citation>
    <scope>NUCLEOTIDE SEQUENCE</scope>
    <source>
        <strain evidence="2">CGMCC 1.15388</strain>
    </source>
</reference>
<sequence>MEAFREGISRTAEDVAEEPEALPDVSEIDAETARELLTTSPTGRPRHHESDGVLRPE</sequence>
<dbReference type="EMBL" id="BMIS01000002">
    <property type="protein sequence ID" value="GGE63286.1"/>
    <property type="molecule type" value="Genomic_DNA"/>
</dbReference>
<feature type="region of interest" description="Disordered" evidence="1">
    <location>
        <begin position="1"/>
        <end position="57"/>
    </location>
</feature>
<reference evidence="2" key="1">
    <citation type="journal article" date="2014" name="Int. J. Syst. Evol. Microbiol.">
        <title>Complete genome sequence of Corynebacterium casei LMG S-19264T (=DSM 44701T), isolated from a smear-ripened cheese.</title>
        <authorList>
            <consortium name="US DOE Joint Genome Institute (JGI-PGF)"/>
            <person name="Walter F."/>
            <person name="Albersmeier A."/>
            <person name="Kalinowski J."/>
            <person name="Ruckert C."/>
        </authorList>
    </citation>
    <scope>NUCLEOTIDE SEQUENCE</scope>
    <source>
        <strain evidence="2">CGMCC 1.15388</strain>
    </source>
</reference>
<gene>
    <name evidence="2" type="ORF">GCM10011401_08010</name>
</gene>
<feature type="compositionally biased region" description="Basic and acidic residues" evidence="1">
    <location>
        <begin position="48"/>
        <end position="57"/>
    </location>
</feature>
<dbReference type="AlphaFoldDB" id="A0A917ENL5"/>
<evidence type="ECO:0000313" key="2">
    <source>
        <dbReference type="EMBL" id="GGE63286.1"/>
    </source>
</evidence>